<sequence>MNWLFFGTDKKSTTKGLYLICFLDKRRMEDGVCVLAISLFINCL</sequence>
<reference evidence="1 2" key="1">
    <citation type="submission" date="2016-10" db="EMBL/GenBank/DDBJ databases">
        <authorList>
            <person name="de Groot N.N."/>
        </authorList>
    </citation>
    <scope>NUCLEOTIDE SEQUENCE [LARGE SCALE GENOMIC DNA]</scope>
    <source>
        <strain evidence="1 2">CGMCC 1.10228</strain>
    </source>
</reference>
<name>A0A1G8AQY7_9VIBR</name>
<gene>
    <name evidence="1" type="ORF">SAMN04488136_11185</name>
</gene>
<proteinExistence type="predicted"/>
<dbReference type="EMBL" id="FNDD01000011">
    <property type="protein sequence ID" value="SDH23472.1"/>
    <property type="molecule type" value="Genomic_DNA"/>
</dbReference>
<dbReference type="Proteomes" id="UP000198854">
    <property type="component" value="Unassembled WGS sequence"/>
</dbReference>
<accession>A0A1G8AQY7</accession>
<organism evidence="1 2">
    <name type="scientific">Vibrio xiamenensis</name>
    <dbReference type="NCBI Taxonomy" id="861298"/>
    <lineage>
        <taxon>Bacteria</taxon>
        <taxon>Pseudomonadati</taxon>
        <taxon>Pseudomonadota</taxon>
        <taxon>Gammaproteobacteria</taxon>
        <taxon>Vibrionales</taxon>
        <taxon>Vibrionaceae</taxon>
        <taxon>Vibrio</taxon>
    </lineage>
</organism>
<protein>
    <submittedName>
        <fullName evidence="1">Uncharacterized protein</fullName>
    </submittedName>
</protein>
<evidence type="ECO:0000313" key="1">
    <source>
        <dbReference type="EMBL" id="SDH23472.1"/>
    </source>
</evidence>
<evidence type="ECO:0000313" key="2">
    <source>
        <dbReference type="Proteomes" id="UP000198854"/>
    </source>
</evidence>
<dbReference type="AlphaFoldDB" id="A0A1G8AQY7"/>
<keyword evidence="2" id="KW-1185">Reference proteome</keyword>